<protein>
    <submittedName>
        <fullName evidence="8">Uncharacterized protein</fullName>
    </submittedName>
</protein>
<keyword evidence="3 6" id="KW-1133">Transmembrane helix</keyword>
<reference evidence="8" key="1">
    <citation type="submission" date="2022-11" db="UniProtKB">
        <authorList>
            <consortium name="WormBaseParasite"/>
        </authorList>
    </citation>
    <scope>IDENTIFICATION</scope>
</reference>
<keyword evidence="5" id="KW-0675">Receptor</keyword>
<evidence type="ECO:0000256" key="2">
    <source>
        <dbReference type="ARBA" id="ARBA00022692"/>
    </source>
</evidence>
<dbReference type="PANTHER" id="PTHR21421">
    <property type="entry name" value="GUSTATORY RECEPTOR"/>
    <property type="match status" value="1"/>
</dbReference>
<keyword evidence="4 6" id="KW-0472">Membrane</keyword>
<feature type="transmembrane region" description="Helical" evidence="6">
    <location>
        <begin position="202"/>
        <end position="219"/>
    </location>
</feature>
<dbReference type="GO" id="GO:0051606">
    <property type="term" value="P:detection of stimulus"/>
    <property type="evidence" value="ECO:0007669"/>
    <property type="project" value="UniProtKB-ARBA"/>
</dbReference>
<evidence type="ECO:0000256" key="4">
    <source>
        <dbReference type="ARBA" id="ARBA00023136"/>
    </source>
</evidence>
<evidence type="ECO:0000256" key="1">
    <source>
        <dbReference type="ARBA" id="ARBA00004141"/>
    </source>
</evidence>
<feature type="transmembrane region" description="Helical" evidence="6">
    <location>
        <begin position="128"/>
        <end position="146"/>
    </location>
</feature>
<keyword evidence="2 6" id="KW-0812">Transmembrane</keyword>
<proteinExistence type="predicted"/>
<dbReference type="AlphaFoldDB" id="A0A914VFJ1"/>
<dbReference type="WBParaSite" id="PSAMB.scaffold193size67091.g3187.t1">
    <property type="protein sequence ID" value="PSAMB.scaffold193size67091.g3187.t1"/>
    <property type="gene ID" value="PSAMB.scaffold193size67091.g3187"/>
</dbReference>
<evidence type="ECO:0000313" key="7">
    <source>
        <dbReference type="Proteomes" id="UP000887566"/>
    </source>
</evidence>
<evidence type="ECO:0000256" key="3">
    <source>
        <dbReference type="ARBA" id="ARBA00022989"/>
    </source>
</evidence>
<dbReference type="GO" id="GO:0038023">
    <property type="term" value="F:signaling receptor activity"/>
    <property type="evidence" value="ECO:0007669"/>
    <property type="project" value="UniProtKB-ARBA"/>
</dbReference>
<name>A0A914VFJ1_9BILA</name>
<dbReference type="GO" id="GO:0007606">
    <property type="term" value="P:sensory perception of chemical stimulus"/>
    <property type="evidence" value="ECO:0007669"/>
    <property type="project" value="TreeGrafter"/>
</dbReference>
<feature type="transmembrane region" description="Helical" evidence="6">
    <location>
        <begin position="31"/>
        <end position="54"/>
    </location>
</feature>
<comment type="subcellular location">
    <subcellularLocation>
        <location evidence="1">Membrane</location>
        <topology evidence="1">Multi-pass membrane protein</topology>
    </subcellularLocation>
</comment>
<feature type="transmembrane region" description="Helical" evidence="6">
    <location>
        <begin position="95"/>
        <end position="122"/>
    </location>
</feature>
<evidence type="ECO:0000256" key="5">
    <source>
        <dbReference type="ARBA" id="ARBA00023170"/>
    </source>
</evidence>
<keyword evidence="7" id="KW-1185">Reference proteome</keyword>
<dbReference type="GO" id="GO:0016020">
    <property type="term" value="C:membrane"/>
    <property type="evidence" value="ECO:0007669"/>
    <property type="project" value="UniProtKB-SubCell"/>
</dbReference>
<sequence>MCVVMTTTAYNIIQQSGVAAPTWTYMAIFELASSMVAFNLPLFLLMCMSCYVGLAFNENIEKLKDCHEDQLEKQLPELYYSYLNLTKVMCMIDDFFAFLILGAISVSGIVLCLFLLNINIFITLQTPLVASLMTLVVTNFAGYSYTCTRLNDKSREIFDHLHSIGPASQNIHQWVECFKWKVTDYGWGLTIGKVFLLERTSVLSICGAMTTFIAFYAQFNTSNTSDFKVFNAKQLLPT</sequence>
<accession>A0A914VFJ1</accession>
<dbReference type="Proteomes" id="UP000887566">
    <property type="component" value="Unplaced"/>
</dbReference>
<evidence type="ECO:0000256" key="6">
    <source>
        <dbReference type="SAM" id="Phobius"/>
    </source>
</evidence>
<dbReference type="PANTHER" id="PTHR21421:SF29">
    <property type="entry name" value="GUSTATORY RECEPTOR 5A FOR TREHALOSE-RELATED"/>
    <property type="match status" value="1"/>
</dbReference>
<organism evidence="7 8">
    <name type="scientific">Plectus sambesii</name>
    <dbReference type="NCBI Taxonomy" id="2011161"/>
    <lineage>
        <taxon>Eukaryota</taxon>
        <taxon>Metazoa</taxon>
        <taxon>Ecdysozoa</taxon>
        <taxon>Nematoda</taxon>
        <taxon>Chromadorea</taxon>
        <taxon>Plectida</taxon>
        <taxon>Plectina</taxon>
        <taxon>Plectoidea</taxon>
        <taxon>Plectidae</taxon>
        <taxon>Plectus</taxon>
    </lineage>
</organism>
<evidence type="ECO:0000313" key="8">
    <source>
        <dbReference type="WBParaSite" id="PSAMB.scaffold193size67091.g3187.t1"/>
    </source>
</evidence>